<dbReference type="Proteomes" id="UP001596549">
    <property type="component" value="Unassembled WGS sequence"/>
</dbReference>
<protein>
    <submittedName>
        <fullName evidence="3">Small acid-soluble spore protein O</fullName>
    </submittedName>
</protein>
<dbReference type="NCBIfam" id="TIGR02864">
    <property type="entry name" value="spore_sspO"/>
    <property type="match status" value="1"/>
</dbReference>
<accession>A0ABW2NJP6</accession>
<gene>
    <name evidence="3" type="primary">sspO</name>
    <name evidence="3" type="ORF">ACFQPF_03460</name>
</gene>
<feature type="region of interest" description="Disordered" evidence="2">
    <location>
        <begin position="1"/>
        <end position="56"/>
    </location>
</feature>
<comment type="caution">
    <text evidence="3">The sequence shown here is derived from an EMBL/GenBank/DDBJ whole genome shotgun (WGS) entry which is preliminary data.</text>
</comment>
<name>A0ABW2NJP6_9BACL</name>
<sequence length="56" mass="6314">MANRKSRHIIPGSNHAKSQGQGAGYETEFGNEAIHQPNEPLTEAERQNNKKTKKRQ</sequence>
<dbReference type="Pfam" id="PF08175">
    <property type="entry name" value="SspO"/>
    <property type="match status" value="1"/>
</dbReference>
<dbReference type="RefSeq" id="WP_379746598.1">
    <property type="nucleotide sequence ID" value="NZ_JBHTCP010000005.1"/>
</dbReference>
<reference evidence="4" key="1">
    <citation type="journal article" date="2019" name="Int. J. Syst. Evol. Microbiol.">
        <title>The Global Catalogue of Microorganisms (GCM) 10K type strain sequencing project: providing services to taxonomists for standard genome sequencing and annotation.</title>
        <authorList>
            <consortium name="The Broad Institute Genomics Platform"/>
            <consortium name="The Broad Institute Genome Sequencing Center for Infectious Disease"/>
            <person name="Wu L."/>
            <person name="Ma J."/>
        </authorList>
    </citation>
    <scope>NUCLEOTIDE SEQUENCE [LARGE SCALE GENOMIC DNA]</scope>
    <source>
        <strain evidence="4">NBRC 106396</strain>
    </source>
</reference>
<evidence type="ECO:0000313" key="4">
    <source>
        <dbReference type="Proteomes" id="UP001596549"/>
    </source>
</evidence>
<evidence type="ECO:0000313" key="3">
    <source>
        <dbReference type="EMBL" id="MFC7370729.1"/>
    </source>
</evidence>
<evidence type="ECO:0000256" key="2">
    <source>
        <dbReference type="SAM" id="MobiDB-lite"/>
    </source>
</evidence>
<dbReference type="EMBL" id="JBHTCP010000005">
    <property type="protein sequence ID" value="MFC7370729.1"/>
    <property type="molecule type" value="Genomic_DNA"/>
</dbReference>
<organism evidence="3 4">
    <name type="scientific">Fictibacillus iocasae</name>
    <dbReference type="NCBI Taxonomy" id="2715437"/>
    <lineage>
        <taxon>Bacteria</taxon>
        <taxon>Bacillati</taxon>
        <taxon>Bacillota</taxon>
        <taxon>Bacilli</taxon>
        <taxon>Bacillales</taxon>
        <taxon>Fictibacillaceae</taxon>
        <taxon>Fictibacillus</taxon>
    </lineage>
</organism>
<evidence type="ECO:0000256" key="1">
    <source>
        <dbReference type="ARBA" id="ARBA00022969"/>
    </source>
</evidence>
<keyword evidence="4" id="KW-1185">Reference proteome</keyword>
<dbReference type="InterPro" id="IPR012613">
    <property type="entry name" value="SASP_SspO"/>
</dbReference>
<proteinExistence type="predicted"/>
<keyword evidence="1" id="KW-0749">Sporulation</keyword>